<keyword evidence="3" id="KW-1185">Reference proteome</keyword>
<proteinExistence type="predicted"/>
<protein>
    <submittedName>
        <fullName evidence="2">Integrating conjugative element protein</fullName>
    </submittedName>
</protein>
<evidence type="ECO:0000256" key="1">
    <source>
        <dbReference type="SAM" id="Coils"/>
    </source>
</evidence>
<dbReference type="NCBIfam" id="TIGR03761">
    <property type="entry name" value="ICE_PFL4669"/>
    <property type="match status" value="1"/>
</dbReference>
<gene>
    <name evidence="2" type="ORF">BA177_01030</name>
</gene>
<dbReference type="RefSeq" id="WP_068611954.1">
    <property type="nucleotide sequence ID" value="NZ_CP016268.1"/>
</dbReference>
<sequence length="287" mass="30796">MVSPTPEADNEDARNAAEIDHPALLEAEQRMQEVLPVPVRVVSATPFAARPGVLRGASTLTVKTYLAQQLVFGRPASRGRDAKRGIIGLVGFAGMLTQLFSGSKLDDPYADKWLLDIEAAIDAAVAELADARRTVAEALAERVDVQHSIAQSVKPLQVPLFFSNQFAYRGAYLVNDFDNLVCAIQTTKHVALFTAEESNALIQSSSKTVRRTFASANGYRYTGVSRADIAHGTARAAEALQRWGELPVGILDGSQRAEYGPALPTDSFAHRFAAESAAEAKAAARGD</sequence>
<dbReference type="STRING" id="1548547.BA177_01030"/>
<dbReference type="Proteomes" id="UP000092695">
    <property type="component" value="Chromosome"/>
</dbReference>
<evidence type="ECO:0000313" key="2">
    <source>
        <dbReference type="EMBL" id="ANO49990.1"/>
    </source>
</evidence>
<evidence type="ECO:0000313" key="3">
    <source>
        <dbReference type="Proteomes" id="UP000092695"/>
    </source>
</evidence>
<dbReference type="AlphaFoldDB" id="A0A193LBT3"/>
<dbReference type="InterPro" id="IPR014996">
    <property type="entry name" value="AcaB"/>
</dbReference>
<dbReference type="Pfam" id="PF08900">
    <property type="entry name" value="AcaB"/>
    <property type="match status" value="1"/>
</dbReference>
<dbReference type="OrthoDB" id="8524550at2"/>
<keyword evidence="1" id="KW-0175">Coiled coil</keyword>
<name>A0A193LBT3_9GAMM</name>
<organism evidence="2 3">
    <name type="scientific">Woeseia oceani</name>
    <dbReference type="NCBI Taxonomy" id="1548547"/>
    <lineage>
        <taxon>Bacteria</taxon>
        <taxon>Pseudomonadati</taxon>
        <taxon>Pseudomonadota</taxon>
        <taxon>Gammaproteobacteria</taxon>
        <taxon>Woeseiales</taxon>
        <taxon>Woeseiaceae</taxon>
        <taxon>Woeseia</taxon>
    </lineage>
</organism>
<feature type="coiled-coil region" evidence="1">
    <location>
        <begin position="114"/>
        <end position="141"/>
    </location>
</feature>
<dbReference type="EMBL" id="CP016268">
    <property type="protein sequence ID" value="ANO49990.1"/>
    <property type="molecule type" value="Genomic_DNA"/>
</dbReference>
<reference evidence="2 3" key="1">
    <citation type="submission" date="2016-06" db="EMBL/GenBank/DDBJ databases">
        <title>Complete genome sequence of a deep-branching marine Gamma Proteobacterium Woeseia oceani type strain XK5.</title>
        <authorList>
            <person name="Mu D."/>
            <person name="Du Z."/>
        </authorList>
    </citation>
    <scope>NUCLEOTIDE SEQUENCE [LARGE SCALE GENOMIC DNA]</scope>
    <source>
        <strain evidence="2 3">XK5</strain>
    </source>
</reference>
<accession>A0A193LBT3</accession>
<dbReference type="KEGG" id="woc:BA177_01030"/>